<dbReference type="InterPro" id="IPR036010">
    <property type="entry name" value="2Fe-2S_ferredoxin-like_sf"/>
</dbReference>
<keyword evidence="5" id="KW-0411">Iron-sulfur</keyword>
<evidence type="ECO:0000259" key="6">
    <source>
        <dbReference type="PROSITE" id="PS51085"/>
    </source>
</evidence>
<dbReference type="CDD" id="cd00207">
    <property type="entry name" value="fer2"/>
    <property type="match status" value="1"/>
</dbReference>
<feature type="domain" description="2Fe-2S ferredoxin-type" evidence="6">
    <location>
        <begin position="1"/>
        <end position="76"/>
    </location>
</feature>
<dbReference type="PANTHER" id="PTHR44379:SF2">
    <property type="entry name" value="BLR6218 PROTEIN"/>
    <property type="match status" value="1"/>
</dbReference>
<sequence>MVTLQVNGKTMEVDVSPDTPLLWVIRENLEMTGTKFGCGIAQCGACTVHLDGSPVRSCSLPVSVAQGRSVTTIEGLADGDTLHPVQQAWIDHQVPQCGYCQSGQIMSAAALLARNANPSDAEIDGAMSGNICRCGMYSRIKDAIKTAASGVQVFEPAQEVQNG</sequence>
<dbReference type="PROSITE" id="PS51085">
    <property type="entry name" value="2FE2S_FER_2"/>
    <property type="match status" value="1"/>
</dbReference>
<dbReference type="AlphaFoldDB" id="A0A918XLX8"/>
<dbReference type="InterPro" id="IPR036884">
    <property type="entry name" value="2Fe-2S-bd_dom_sf"/>
</dbReference>
<keyword evidence="3" id="KW-0560">Oxidoreductase</keyword>
<evidence type="ECO:0000256" key="4">
    <source>
        <dbReference type="ARBA" id="ARBA00023004"/>
    </source>
</evidence>
<reference evidence="7" key="2">
    <citation type="submission" date="2020-09" db="EMBL/GenBank/DDBJ databases">
        <authorList>
            <person name="Sun Q."/>
            <person name="Kim S."/>
        </authorList>
    </citation>
    <scope>NUCLEOTIDE SEQUENCE</scope>
    <source>
        <strain evidence="7">KCTC 23430</strain>
    </source>
</reference>
<dbReference type="InterPro" id="IPR012675">
    <property type="entry name" value="Beta-grasp_dom_sf"/>
</dbReference>
<dbReference type="PROSITE" id="PS00197">
    <property type="entry name" value="2FE2S_FER_1"/>
    <property type="match status" value="1"/>
</dbReference>
<accession>A0A918XLX8</accession>
<dbReference type="Gene3D" id="3.10.20.30">
    <property type="match status" value="1"/>
</dbReference>
<dbReference type="SUPFAM" id="SSF54292">
    <property type="entry name" value="2Fe-2S ferredoxin-like"/>
    <property type="match status" value="1"/>
</dbReference>
<keyword evidence="4" id="KW-0408">Iron</keyword>
<protein>
    <submittedName>
        <fullName evidence="7">(2Fe-2S)-binding protein</fullName>
    </submittedName>
</protein>
<reference evidence="7" key="1">
    <citation type="journal article" date="2014" name="Int. J. Syst. Evol. Microbiol.">
        <title>Complete genome sequence of Corynebacterium casei LMG S-19264T (=DSM 44701T), isolated from a smear-ripened cheese.</title>
        <authorList>
            <consortium name="US DOE Joint Genome Institute (JGI-PGF)"/>
            <person name="Walter F."/>
            <person name="Albersmeier A."/>
            <person name="Kalinowski J."/>
            <person name="Ruckert C."/>
        </authorList>
    </citation>
    <scope>NUCLEOTIDE SEQUENCE</scope>
    <source>
        <strain evidence="7">KCTC 23430</strain>
    </source>
</reference>
<dbReference type="SUPFAM" id="SSF47741">
    <property type="entry name" value="CO dehydrogenase ISP C-domain like"/>
    <property type="match status" value="1"/>
</dbReference>
<evidence type="ECO:0000256" key="3">
    <source>
        <dbReference type="ARBA" id="ARBA00023002"/>
    </source>
</evidence>
<keyword evidence="1" id="KW-0001">2Fe-2S</keyword>
<dbReference type="InterPro" id="IPR051452">
    <property type="entry name" value="Diverse_Oxidoreductases"/>
</dbReference>
<keyword evidence="2" id="KW-0479">Metal-binding</keyword>
<evidence type="ECO:0000256" key="5">
    <source>
        <dbReference type="ARBA" id="ARBA00023014"/>
    </source>
</evidence>
<gene>
    <name evidence="7" type="ORF">GCM10007053_28370</name>
</gene>
<organism evidence="7 8">
    <name type="scientific">Parahalioglobus pacificus</name>
    <dbReference type="NCBI Taxonomy" id="930806"/>
    <lineage>
        <taxon>Bacteria</taxon>
        <taxon>Pseudomonadati</taxon>
        <taxon>Pseudomonadota</taxon>
        <taxon>Gammaproteobacteria</taxon>
        <taxon>Cellvibrionales</taxon>
        <taxon>Halieaceae</taxon>
        <taxon>Parahalioglobus</taxon>
    </lineage>
</organism>
<dbReference type="InterPro" id="IPR006058">
    <property type="entry name" value="2Fe2S_fd_BS"/>
</dbReference>
<dbReference type="RefSeq" id="WP_189478480.1">
    <property type="nucleotide sequence ID" value="NZ_BMYM01000003.1"/>
</dbReference>
<evidence type="ECO:0000256" key="2">
    <source>
        <dbReference type="ARBA" id="ARBA00022723"/>
    </source>
</evidence>
<dbReference type="InterPro" id="IPR001041">
    <property type="entry name" value="2Fe-2S_ferredoxin-type"/>
</dbReference>
<name>A0A918XLX8_9GAMM</name>
<dbReference type="InterPro" id="IPR002888">
    <property type="entry name" value="2Fe-2S-bd"/>
</dbReference>
<dbReference type="Gene3D" id="1.10.150.120">
    <property type="entry name" value="[2Fe-2S]-binding domain"/>
    <property type="match status" value="1"/>
</dbReference>
<dbReference type="EMBL" id="BMYM01000003">
    <property type="protein sequence ID" value="GHD38181.1"/>
    <property type="molecule type" value="Genomic_DNA"/>
</dbReference>
<dbReference type="GO" id="GO:0051537">
    <property type="term" value="F:2 iron, 2 sulfur cluster binding"/>
    <property type="evidence" value="ECO:0007669"/>
    <property type="project" value="UniProtKB-KW"/>
</dbReference>
<evidence type="ECO:0000256" key="1">
    <source>
        <dbReference type="ARBA" id="ARBA00022714"/>
    </source>
</evidence>
<dbReference type="Pfam" id="PF01799">
    <property type="entry name" value="Fer2_2"/>
    <property type="match status" value="1"/>
</dbReference>
<keyword evidence="8" id="KW-1185">Reference proteome</keyword>
<dbReference type="Pfam" id="PF00111">
    <property type="entry name" value="Fer2"/>
    <property type="match status" value="1"/>
</dbReference>
<dbReference type="GO" id="GO:0046872">
    <property type="term" value="F:metal ion binding"/>
    <property type="evidence" value="ECO:0007669"/>
    <property type="project" value="UniProtKB-KW"/>
</dbReference>
<dbReference type="FunFam" id="1.10.150.120:FF:000003">
    <property type="entry name" value="Carbon monoxide dehydrogenase, small subunit"/>
    <property type="match status" value="1"/>
</dbReference>
<dbReference type="FunFam" id="3.10.20.30:FF:000020">
    <property type="entry name" value="Xanthine dehydrogenase iron-sulfur subunit"/>
    <property type="match status" value="1"/>
</dbReference>
<comment type="caution">
    <text evidence="7">The sequence shown here is derived from an EMBL/GenBank/DDBJ whole genome shotgun (WGS) entry which is preliminary data.</text>
</comment>
<dbReference type="PANTHER" id="PTHR44379">
    <property type="entry name" value="OXIDOREDUCTASE WITH IRON-SULFUR SUBUNIT"/>
    <property type="match status" value="1"/>
</dbReference>
<evidence type="ECO:0000313" key="7">
    <source>
        <dbReference type="EMBL" id="GHD38181.1"/>
    </source>
</evidence>
<proteinExistence type="predicted"/>
<dbReference type="Proteomes" id="UP000644693">
    <property type="component" value="Unassembled WGS sequence"/>
</dbReference>
<evidence type="ECO:0000313" key="8">
    <source>
        <dbReference type="Proteomes" id="UP000644693"/>
    </source>
</evidence>
<dbReference type="GO" id="GO:0016491">
    <property type="term" value="F:oxidoreductase activity"/>
    <property type="evidence" value="ECO:0007669"/>
    <property type="project" value="UniProtKB-KW"/>
</dbReference>